<keyword evidence="2" id="KW-1185">Reference proteome</keyword>
<evidence type="ECO:0000313" key="2">
    <source>
        <dbReference type="Proteomes" id="UP000664369"/>
    </source>
</evidence>
<reference evidence="1 2" key="1">
    <citation type="submission" date="2021-03" db="EMBL/GenBank/DDBJ databases">
        <authorList>
            <person name="Kim M.K."/>
        </authorList>
    </citation>
    <scope>NUCLEOTIDE SEQUENCE [LARGE SCALE GENOMIC DNA]</scope>
    <source>
        <strain evidence="1 2">BT442</strain>
    </source>
</reference>
<dbReference type="Pfam" id="PF17914">
    <property type="entry name" value="HopA1"/>
    <property type="match status" value="1"/>
</dbReference>
<organism evidence="1 2">
    <name type="scientific">Hymenobacter negativus</name>
    <dbReference type="NCBI Taxonomy" id="2795026"/>
    <lineage>
        <taxon>Bacteria</taxon>
        <taxon>Pseudomonadati</taxon>
        <taxon>Bacteroidota</taxon>
        <taxon>Cytophagia</taxon>
        <taxon>Cytophagales</taxon>
        <taxon>Hymenobacteraceae</taxon>
        <taxon>Hymenobacter</taxon>
    </lineage>
</organism>
<dbReference type="Proteomes" id="UP000664369">
    <property type="component" value="Unassembled WGS sequence"/>
</dbReference>
<dbReference type="InterPro" id="IPR040871">
    <property type="entry name" value="HopA1"/>
</dbReference>
<comment type="caution">
    <text evidence="1">The sequence shown here is derived from an EMBL/GenBank/DDBJ whole genome shotgun (WGS) entry which is preliminary data.</text>
</comment>
<accession>A0ABS3QEP7</accession>
<protein>
    <submittedName>
        <fullName evidence="1">Uncharacterized protein</fullName>
    </submittedName>
</protein>
<evidence type="ECO:0000313" key="1">
    <source>
        <dbReference type="EMBL" id="MBO2009717.1"/>
    </source>
</evidence>
<dbReference type="RefSeq" id="WP_208175334.1">
    <property type="nucleotide sequence ID" value="NZ_JAGETZ010000004.1"/>
</dbReference>
<gene>
    <name evidence="1" type="ORF">J4E00_11695</name>
</gene>
<name>A0ABS3QEP7_9BACT</name>
<proteinExistence type="predicted"/>
<dbReference type="EMBL" id="JAGETZ010000004">
    <property type="protein sequence ID" value="MBO2009717.1"/>
    <property type="molecule type" value="Genomic_DNA"/>
</dbReference>
<sequence>MSTPSYLQALTAISEQVTVLDEHTYRLRGQEIPVTYQQSYTKWHQPLQHFGQNSGDASQARTNLQYQLANALYGAFYCPGHTDATAAPEAAPPMPAPAAREESMARLSAANQTPDGFDPHWSVYSVDSHGNAFVTKNGQLRQLMAGQWEFMNTDETSLKVGALVRLRISREDKVVQPVFYHVRGTALVSQQAEFVRIYFNTTFAGAELLVREITRTFNHYRLPFLFKCLNHPDLFTRTDSAVLYLSKFDMRFASRLLRPILDALMPHLKPAVPLFTKVLRPGVSFSEDPGSGQSFGMSRCTLLAEALIAAHYKQASDETSQLAEIRRTFERNGLDVAHLYRNPNSHLSYPFAALAAEHSVAHD</sequence>